<accession>A0A0F8ZCA1</accession>
<proteinExistence type="predicted"/>
<evidence type="ECO:0000313" key="1">
    <source>
        <dbReference type="EMBL" id="KKK83555.1"/>
    </source>
</evidence>
<sequence>MANAIFIDVNKVENLISKTIHYEIKAWDSYNLSDLSITEEEIPNTDLDSLKLCIENSQDFEKMLDIMAAIVEYESGVTINATYYDWDEIKHLFESE</sequence>
<gene>
    <name evidence="1" type="ORF">LCGC14_2792210</name>
</gene>
<comment type="caution">
    <text evidence="1">The sequence shown here is derived from an EMBL/GenBank/DDBJ whole genome shotgun (WGS) entry which is preliminary data.</text>
</comment>
<name>A0A0F8ZCA1_9ZZZZ</name>
<dbReference type="EMBL" id="LAZR01052169">
    <property type="protein sequence ID" value="KKK83555.1"/>
    <property type="molecule type" value="Genomic_DNA"/>
</dbReference>
<protein>
    <submittedName>
        <fullName evidence="1">Uncharacterized protein</fullName>
    </submittedName>
</protein>
<organism evidence="1">
    <name type="scientific">marine sediment metagenome</name>
    <dbReference type="NCBI Taxonomy" id="412755"/>
    <lineage>
        <taxon>unclassified sequences</taxon>
        <taxon>metagenomes</taxon>
        <taxon>ecological metagenomes</taxon>
    </lineage>
</organism>
<dbReference type="AlphaFoldDB" id="A0A0F8ZCA1"/>
<reference evidence="1" key="1">
    <citation type="journal article" date="2015" name="Nature">
        <title>Complex archaea that bridge the gap between prokaryotes and eukaryotes.</title>
        <authorList>
            <person name="Spang A."/>
            <person name="Saw J.H."/>
            <person name="Jorgensen S.L."/>
            <person name="Zaremba-Niedzwiedzka K."/>
            <person name="Martijn J."/>
            <person name="Lind A.E."/>
            <person name="van Eijk R."/>
            <person name="Schleper C."/>
            <person name="Guy L."/>
            <person name="Ettema T.J."/>
        </authorList>
    </citation>
    <scope>NUCLEOTIDE SEQUENCE</scope>
</reference>